<organism evidence="8 9">
    <name type="scientific">Aspergillus leporis</name>
    <dbReference type="NCBI Taxonomy" id="41062"/>
    <lineage>
        <taxon>Eukaryota</taxon>
        <taxon>Fungi</taxon>
        <taxon>Dikarya</taxon>
        <taxon>Ascomycota</taxon>
        <taxon>Pezizomycotina</taxon>
        <taxon>Eurotiomycetes</taxon>
        <taxon>Eurotiomycetidae</taxon>
        <taxon>Eurotiales</taxon>
        <taxon>Aspergillaceae</taxon>
        <taxon>Aspergillus</taxon>
        <taxon>Aspergillus subgen. Circumdati</taxon>
    </lineage>
</organism>
<feature type="compositionally biased region" description="Polar residues" evidence="6">
    <location>
        <begin position="518"/>
        <end position="536"/>
    </location>
</feature>
<feature type="domain" description="Zn(2)-C6 fungal-type" evidence="7">
    <location>
        <begin position="11"/>
        <end position="40"/>
    </location>
</feature>
<dbReference type="InterPro" id="IPR036864">
    <property type="entry name" value="Zn2-C6_fun-type_DNA-bd_sf"/>
</dbReference>
<dbReference type="AlphaFoldDB" id="A0A5N5WIU7"/>
<dbReference type="OrthoDB" id="3014581at2759"/>
<dbReference type="SUPFAM" id="SSF57701">
    <property type="entry name" value="Zn2/Cys6 DNA-binding domain"/>
    <property type="match status" value="1"/>
</dbReference>
<proteinExistence type="predicted"/>
<keyword evidence="9" id="KW-1185">Reference proteome</keyword>
<keyword evidence="5" id="KW-0539">Nucleus</keyword>
<evidence type="ECO:0000313" key="9">
    <source>
        <dbReference type="Proteomes" id="UP000326565"/>
    </source>
</evidence>
<dbReference type="GO" id="GO:0009893">
    <property type="term" value="P:positive regulation of metabolic process"/>
    <property type="evidence" value="ECO:0007669"/>
    <property type="project" value="UniProtKB-ARBA"/>
</dbReference>
<evidence type="ECO:0000256" key="2">
    <source>
        <dbReference type="ARBA" id="ARBA00023015"/>
    </source>
</evidence>
<dbReference type="GO" id="GO:0008270">
    <property type="term" value="F:zinc ion binding"/>
    <property type="evidence" value="ECO:0007669"/>
    <property type="project" value="InterPro"/>
</dbReference>
<dbReference type="PANTHER" id="PTHR31001">
    <property type="entry name" value="UNCHARACTERIZED TRANSCRIPTIONAL REGULATORY PROTEIN"/>
    <property type="match status" value="1"/>
</dbReference>
<dbReference type="PANTHER" id="PTHR31001:SF90">
    <property type="entry name" value="CENTROMERE DNA-BINDING PROTEIN COMPLEX CBF3 SUBUNIT B"/>
    <property type="match status" value="1"/>
</dbReference>
<evidence type="ECO:0000313" key="8">
    <source>
        <dbReference type="EMBL" id="KAB8068209.1"/>
    </source>
</evidence>
<reference evidence="8 9" key="1">
    <citation type="submission" date="2019-04" db="EMBL/GenBank/DDBJ databases">
        <title>Friends and foes A comparative genomics study of 23 Aspergillus species from section Flavi.</title>
        <authorList>
            <consortium name="DOE Joint Genome Institute"/>
            <person name="Kjaerbolling I."/>
            <person name="Vesth T."/>
            <person name="Frisvad J.C."/>
            <person name="Nybo J.L."/>
            <person name="Theobald S."/>
            <person name="Kildgaard S."/>
            <person name="Isbrandt T."/>
            <person name="Kuo A."/>
            <person name="Sato A."/>
            <person name="Lyhne E.K."/>
            <person name="Kogle M.E."/>
            <person name="Wiebenga A."/>
            <person name="Kun R.S."/>
            <person name="Lubbers R.J."/>
            <person name="Makela M.R."/>
            <person name="Barry K."/>
            <person name="Chovatia M."/>
            <person name="Clum A."/>
            <person name="Daum C."/>
            <person name="Haridas S."/>
            <person name="He G."/>
            <person name="LaButti K."/>
            <person name="Lipzen A."/>
            <person name="Mondo S."/>
            <person name="Riley R."/>
            <person name="Salamov A."/>
            <person name="Simmons B.A."/>
            <person name="Magnuson J.K."/>
            <person name="Henrissat B."/>
            <person name="Mortensen U.H."/>
            <person name="Larsen T.O."/>
            <person name="Devries R.P."/>
            <person name="Grigoriev I.V."/>
            <person name="Machida M."/>
            <person name="Baker S.E."/>
            <person name="Andersen M.R."/>
        </authorList>
    </citation>
    <scope>NUCLEOTIDE SEQUENCE [LARGE SCALE GENOMIC DNA]</scope>
    <source>
        <strain evidence="8 9">CBS 151.66</strain>
    </source>
</reference>
<evidence type="ECO:0000256" key="4">
    <source>
        <dbReference type="ARBA" id="ARBA00023163"/>
    </source>
</evidence>
<dbReference type="GO" id="GO:0005634">
    <property type="term" value="C:nucleus"/>
    <property type="evidence" value="ECO:0007669"/>
    <property type="project" value="UniProtKB-SubCell"/>
</dbReference>
<keyword evidence="3" id="KW-0238">DNA-binding</keyword>
<dbReference type="CDD" id="cd00067">
    <property type="entry name" value="GAL4"/>
    <property type="match status" value="1"/>
</dbReference>
<dbReference type="GO" id="GO:0003677">
    <property type="term" value="F:DNA binding"/>
    <property type="evidence" value="ECO:0007669"/>
    <property type="project" value="UniProtKB-KW"/>
</dbReference>
<dbReference type="InterPro" id="IPR001138">
    <property type="entry name" value="Zn2Cys6_DnaBD"/>
</dbReference>
<dbReference type="InterPro" id="IPR050613">
    <property type="entry name" value="Sec_Metabolite_Reg"/>
</dbReference>
<evidence type="ECO:0000256" key="3">
    <source>
        <dbReference type="ARBA" id="ARBA00023125"/>
    </source>
</evidence>
<keyword evidence="4" id="KW-0804">Transcription</keyword>
<comment type="subcellular location">
    <subcellularLocation>
        <location evidence="1">Nucleus</location>
    </subcellularLocation>
</comment>
<dbReference type="EMBL" id="ML732409">
    <property type="protein sequence ID" value="KAB8068209.1"/>
    <property type="molecule type" value="Genomic_DNA"/>
</dbReference>
<dbReference type="CDD" id="cd12148">
    <property type="entry name" value="fungal_TF_MHR"/>
    <property type="match status" value="1"/>
</dbReference>
<dbReference type="Proteomes" id="UP000326565">
    <property type="component" value="Unassembled WGS sequence"/>
</dbReference>
<dbReference type="GO" id="GO:0000981">
    <property type="term" value="F:DNA-binding transcription factor activity, RNA polymerase II-specific"/>
    <property type="evidence" value="ECO:0007669"/>
    <property type="project" value="InterPro"/>
</dbReference>
<evidence type="ECO:0000256" key="1">
    <source>
        <dbReference type="ARBA" id="ARBA00004123"/>
    </source>
</evidence>
<dbReference type="Pfam" id="PF00172">
    <property type="entry name" value="Zn_clus"/>
    <property type="match status" value="1"/>
</dbReference>
<gene>
    <name evidence="8" type="ORF">BDV29DRAFT_199585</name>
</gene>
<evidence type="ECO:0000256" key="6">
    <source>
        <dbReference type="SAM" id="MobiDB-lite"/>
    </source>
</evidence>
<keyword evidence="2" id="KW-0805">Transcription regulation</keyword>
<sequence>MTHRWNRPSLSCKPCREKKRRCDRNQPCSNCAQRNIQCEYAGQSQSIEATSDGIALETGINAQGRPDLASSAAPAATRPTPASLNAEEVLHRLLKLEEAVFAKSSSFTPTPFSAHLASASCDEPCLDTAYIARHLPPVAQGRDLFKHFAITLGPVLGILHVPYTKGLLEQTYQSILEGMVPDIAKLLLLLSIFAGSVFAWTPQLLVTMNATPAEAKAASTAYTRLSIMIMDHPQPMEPSTTIHMIRYRCLVMAKEMQFHRLDSPKSRAEREKNGYNTMEIEVQRRVWWNMVAPDWLNAFAGGSQEGAYNIQPRHMMVDYPSNVDDDLPLSQASSMSGFIHRVKLATLCREEPEYETILALDENFFRLDPVSIQESQDMSRDRPYIPLQRITLHFGLHTRLCRLHRPYHLEGVTNPKYAYSHQVCIRSAQTVLELRRAMDDAGAQAGLKPSRFWTVMQHIFLAALILATDVSFNPNAPDAEDRKTKVLAAYDILERSKKESSTLIDPVQKNMQILMSTLQKQSPQAPSATSKESTAAEQGRGSGGLGGLSTAYGRADIVQSSIASRITPAGDGAYGNAVVNDAEIGEGNWDQLWFDFLAIAPELDAPQWNVLLDDIEFNIFEPKM</sequence>
<accession>A0A5N5WIU7</accession>
<dbReference type="PROSITE" id="PS50048">
    <property type="entry name" value="ZN2_CY6_FUNGAL_2"/>
    <property type="match status" value="1"/>
</dbReference>
<evidence type="ECO:0000256" key="5">
    <source>
        <dbReference type="ARBA" id="ARBA00023242"/>
    </source>
</evidence>
<protein>
    <recommendedName>
        <fullName evidence="7">Zn(2)-C6 fungal-type domain-containing protein</fullName>
    </recommendedName>
</protein>
<dbReference type="SMART" id="SM00066">
    <property type="entry name" value="GAL4"/>
    <property type="match status" value="1"/>
</dbReference>
<dbReference type="PROSITE" id="PS00463">
    <property type="entry name" value="ZN2_CY6_FUNGAL_1"/>
    <property type="match status" value="1"/>
</dbReference>
<dbReference type="Gene3D" id="4.10.240.10">
    <property type="entry name" value="Zn(2)-C6 fungal-type DNA-binding domain"/>
    <property type="match status" value="1"/>
</dbReference>
<name>A0A5N5WIU7_9EURO</name>
<evidence type="ECO:0000259" key="7">
    <source>
        <dbReference type="PROSITE" id="PS50048"/>
    </source>
</evidence>
<feature type="region of interest" description="Disordered" evidence="6">
    <location>
        <begin position="518"/>
        <end position="545"/>
    </location>
</feature>